<organism evidence="3 4">
    <name type="scientific">Enterococcus alishanensis</name>
    <dbReference type="NCBI Taxonomy" id="1303817"/>
    <lineage>
        <taxon>Bacteria</taxon>
        <taxon>Bacillati</taxon>
        <taxon>Bacillota</taxon>
        <taxon>Bacilli</taxon>
        <taxon>Lactobacillales</taxon>
        <taxon>Enterococcaceae</taxon>
        <taxon>Enterococcus</taxon>
    </lineage>
</organism>
<feature type="transmembrane region" description="Helical" evidence="1">
    <location>
        <begin position="27"/>
        <end position="47"/>
    </location>
</feature>
<keyword evidence="1" id="KW-0812">Transmembrane</keyword>
<dbReference type="InterPro" id="IPR002881">
    <property type="entry name" value="DUF58"/>
</dbReference>
<comment type="caution">
    <text evidence="3">The sequence shown here is derived from an EMBL/GenBank/DDBJ whole genome shotgun (WGS) entry which is preliminary data.</text>
</comment>
<accession>A0ABS6TCR5</accession>
<evidence type="ECO:0000313" key="4">
    <source>
        <dbReference type="Proteomes" id="UP000774130"/>
    </source>
</evidence>
<reference evidence="3 4" key="1">
    <citation type="submission" date="2021-06" db="EMBL/GenBank/DDBJ databases">
        <title>Enterococcus alishanensis sp. nov., a novel lactic acid bacterium isolated from fresh coffee beans.</title>
        <authorList>
            <person name="Chen Y.-S."/>
        </authorList>
    </citation>
    <scope>NUCLEOTIDE SEQUENCE [LARGE SCALE GENOMIC DNA]</scope>
    <source>
        <strain evidence="3 4">ALS3</strain>
    </source>
</reference>
<sequence length="357" mass="40807">MRKIFYLLVTIASFYFAGRYHSNLLMIFSLVLLLFFLFSFLQVWWIGNRLDIKIENQTQKVFQGTAGETAFIVKNHQFWPVPNFKILVTAGNTKDPAKKVTQSELSGYVDGRSETILSLRLTSEYSGEIAVAVEGIVFYDYLKLFSHRRSVQIGSVQKVFPRPLEMTIVYQSATNTTSDNQPLAEIRGNDGPDIFSVDVYQVGDHPKNIHWKLSARTGELMTKVYSLEENRQVVLWLDLLLEDQQKLADVDRFLTLTASLVNQLMVQGISQEVHLINGLLPISPITVNNPQSYQRLMTEIINQLSIEKKVEQTTTPHAYGSNNLSLNLKGELYVNQKLLTTFSEDYQQKLPQQVIYL</sequence>
<keyword evidence="4" id="KW-1185">Reference proteome</keyword>
<dbReference type="Proteomes" id="UP000774130">
    <property type="component" value="Unassembled WGS sequence"/>
</dbReference>
<dbReference type="EMBL" id="JAHUZB010000003">
    <property type="protein sequence ID" value="MBV7390690.1"/>
    <property type="molecule type" value="Genomic_DNA"/>
</dbReference>
<gene>
    <name evidence="3" type="ORF">KUA55_08365</name>
</gene>
<evidence type="ECO:0000313" key="3">
    <source>
        <dbReference type="EMBL" id="MBV7390690.1"/>
    </source>
</evidence>
<evidence type="ECO:0000256" key="1">
    <source>
        <dbReference type="SAM" id="Phobius"/>
    </source>
</evidence>
<dbReference type="PANTHER" id="PTHR34351">
    <property type="entry name" value="SLR1927 PROTEIN-RELATED"/>
    <property type="match status" value="1"/>
</dbReference>
<evidence type="ECO:0000259" key="2">
    <source>
        <dbReference type="Pfam" id="PF01882"/>
    </source>
</evidence>
<dbReference type="RefSeq" id="WP_218325747.1">
    <property type="nucleotide sequence ID" value="NZ_JAHUZB010000003.1"/>
</dbReference>
<protein>
    <submittedName>
        <fullName evidence="3">DUF58 domain-containing protein</fullName>
    </submittedName>
</protein>
<dbReference type="Pfam" id="PF01882">
    <property type="entry name" value="DUF58"/>
    <property type="match status" value="1"/>
</dbReference>
<proteinExistence type="predicted"/>
<feature type="domain" description="DUF58" evidence="2">
    <location>
        <begin position="199"/>
        <end position="241"/>
    </location>
</feature>
<keyword evidence="1" id="KW-0472">Membrane</keyword>
<name>A0ABS6TCR5_9ENTE</name>
<keyword evidence="1" id="KW-1133">Transmembrane helix</keyword>